<accession>A0A6N7XLY5</accession>
<organism evidence="2 3">
    <name type="scientific">Mogibacterium kristiansenii</name>
    <dbReference type="NCBI Taxonomy" id="2606708"/>
    <lineage>
        <taxon>Bacteria</taxon>
        <taxon>Bacillati</taxon>
        <taxon>Bacillota</taxon>
        <taxon>Clostridia</taxon>
        <taxon>Peptostreptococcales</taxon>
        <taxon>Anaerovoracaceae</taxon>
        <taxon>Mogibacterium</taxon>
    </lineage>
</organism>
<proteinExistence type="predicted"/>
<feature type="transmembrane region" description="Helical" evidence="1">
    <location>
        <begin position="300"/>
        <end position="321"/>
    </location>
</feature>
<dbReference type="PANTHER" id="PTHR38454:SF1">
    <property type="entry name" value="INTEGRAL MEMBRANE PROTEIN"/>
    <property type="match status" value="1"/>
</dbReference>
<feature type="transmembrane region" description="Helical" evidence="1">
    <location>
        <begin position="388"/>
        <end position="406"/>
    </location>
</feature>
<sequence>MNIRASWWEKYKSYILYAVLLIIPIFVMDSYFSSGKISYAQNTDGLGQHYAALQYIREYQHKIVNGIANGTLFQIPHFCYTLGQGADPLTTLNAYDFLDPICWISVALFPNRLTRSYKLMIWIKVFLSGEAFCLYSNYIRKTDGWRTAMGGLLYSFFNIEYFFYFPNFMHGCYLFPVILWSIEVLMKENRKAPLAAVTFYSFLTNYYFFYSNVILSMVYLCIRLLCKKSTVSENIQICKNVCAAYLVGGLLSGVVLFPTVHAFLNNYRIGLTTGYIESPFLYPMNFYKQLFVHLGKFHGMFAYLTVIDGIPLGLICLFLLIMQKGNQWKIMKIATVSSLLIMCIPLCGRVLNGFAYAANRWSYPFALAVAMVYVGLVDKLCKLEKKQLIVLTMMVTIYMCIAHSIGGNSSDGYSYDVLLLLTVLVLWAVNTVPLFKAHGNLILGEVTILSVIVGICVICSPAYGNYIKEFMSVDDLNAYYTTPSISKVRGSANQKEFYRVEKRETNLNIECANQVRGTTFWWSIMDKSFQRYCTDLQLNTLAMNCELRGLDGRRALLDLAAVKYYTTNSPDNEEVPVGYKKIEDGLYGNTHYLGSAFLYKNSILRKDALKMNPLNRQEAMLQGVMTDAKIHNIKTIKPKKRMTALPYKVETKDVDLTQKRISVKKEKGALILHFKKPMKGELYLWLNGLKIKEADKSMCSLIFGTSSDIWCRGQKKGDLRISDYEKKSTEQSPYSFWYAPRDGVTYYLGKSEEGYDSIKIVFAKPAEYTYKSISVYENDTAKYMEDISKLTPCRNISIGNDTVSGSVECSENEVLFLSIPYSTGWSAKVDGEKTSIVKANGMYMAIPLTPGKHHIQLKYSTPWLRAGILTSLMTISGILIYQVIRIKRRSKSAEHETQIRL</sequence>
<feature type="transmembrane region" description="Helical" evidence="1">
    <location>
        <begin position="863"/>
        <end position="884"/>
    </location>
</feature>
<dbReference type="Proteomes" id="UP000469424">
    <property type="component" value="Unassembled WGS sequence"/>
</dbReference>
<feature type="transmembrane region" description="Helical" evidence="1">
    <location>
        <begin position="202"/>
        <end position="222"/>
    </location>
</feature>
<feature type="transmembrane region" description="Helical" evidence="1">
    <location>
        <begin position="243"/>
        <end position="264"/>
    </location>
</feature>
<evidence type="ECO:0000256" key="1">
    <source>
        <dbReference type="SAM" id="Phobius"/>
    </source>
</evidence>
<comment type="caution">
    <text evidence="2">The sequence shown here is derived from an EMBL/GenBank/DDBJ whole genome shotgun (WGS) entry which is preliminary data.</text>
</comment>
<feature type="transmembrane region" description="Helical" evidence="1">
    <location>
        <begin position="14"/>
        <end position="32"/>
    </location>
</feature>
<keyword evidence="1" id="KW-0812">Transmembrane</keyword>
<evidence type="ECO:0000313" key="2">
    <source>
        <dbReference type="EMBL" id="MST70966.1"/>
    </source>
</evidence>
<feature type="transmembrane region" description="Helical" evidence="1">
    <location>
        <begin position="412"/>
        <end position="429"/>
    </location>
</feature>
<protein>
    <submittedName>
        <fullName evidence="2">YfhO family protein</fullName>
    </submittedName>
</protein>
<evidence type="ECO:0000313" key="3">
    <source>
        <dbReference type="Proteomes" id="UP000469424"/>
    </source>
</evidence>
<dbReference type="EMBL" id="VUNA01000011">
    <property type="protein sequence ID" value="MST70966.1"/>
    <property type="molecule type" value="Genomic_DNA"/>
</dbReference>
<feature type="transmembrane region" description="Helical" evidence="1">
    <location>
        <begin position="161"/>
        <end position="182"/>
    </location>
</feature>
<keyword evidence="1" id="KW-1133">Transmembrane helix</keyword>
<dbReference type="InterPro" id="IPR018580">
    <property type="entry name" value="Uncharacterised_YfhO"/>
</dbReference>
<feature type="transmembrane region" description="Helical" evidence="1">
    <location>
        <begin position="361"/>
        <end position="381"/>
    </location>
</feature>
<dbReference type="PANTHER" id="PTHR38454">
    <property type="entry name" value="INTEGRAL MEMBRANE PROTEIN-RELATED"/>
    <property type="match status" value="1"/>
</dbReference>
<feature type="transmembrane region" description="Helical" evidence="1">
    <location>
        <begin position="119"/>
        <end position="140"/>
    </location>
</feature>
<dbReference type="Pfam" id="PF09586">
    <property type="entry name" value="YfhO"/>
    <property type="match status" value="1"/>
</dbReference>
<name>A0A6N7XLY5_9FIRM</name>
<gene>
    <name evidence="2" type="ORF">FYJ65_06415</name>
</gene>
<keyword evidence="3" id="KW-1185">Reference proteome</keyword>
<feature type="transmembrane region" description="Helical" evidence="1">
    <location>
        <begin position="441"/>
        <end position="463"/>
    </location>
</feature>
<keyword evidence="1" id="KW-0472">Membrane</keyword>
<feature type="transmembrane region" description="Helical" evidence="1">
    <location>
        <begin position="333"/>
        <end position="355"/>
    </location>
</feature>
<dbReference type="AlphaFoldDB" id="A0A6N7XLY5"/>
<reference evidence="2 3" key="1">
    <citation type="submission" date="2019-08" db="EMBL/GenBank/DDBJ databases">
        <title>In-depth cultivation of the pig gut microbiome towards novel bacterial diversity and tailored functional studies.</title>
        <authorList>
            <person name="Wylensek D."/>
            <person name="Hitch T.C.A."/>
            <person name="Clavel T."/>
        </authorList>
    </citation>
    <scope>NUCLEOTIDE SEQUENCE [LARGE SCALE GENOMIC DNA]</scope>
    <source>
        <strain evidence="2 3">WCA-MUC-591-APC-4B</strain>
    </source>
</reference>